<keyword evidence="4" id="KW-1134">Transmembrane beta strand</keyword>
<evidence type="ECO:0000256" key="4">
    <source>
        <dbReference type="ARBA" id="ARBA00022452"/>
    </source>
</evidence>
<comment type="similarity">
    <text evidence="2">Belongs to the outer membrane factor (OMF) (TC 1.B.17) family.</text>
</comment>
<dbReference type="InterPro" id="IPR051906">
    <property type="entry name" value="TolC-like"/>
</dbReference>
<dbReference type="Gene3D" id="1.20.1600.10">
    <property type="entry name" value="Outer membrane efflux proteins (OEP)"/>
    <property type="match status" value="1"/>
</dbReference>
<dbReference type="PANTHER" id="PTHR30026:SF20">
    <property type="entry name" value="OUTER MEMBRANE PROTEIN TOLC"/>
    <property type="match status" value="1"/>
</dbReference>
<gene>
    <name evidence="9" type="ORF">SAMN05421785_102374</name>
</gene>
<evidence type="ECO:0000256" key="7">
    <source>
        <dbReference type="ARBA" id="ARBA00023237"/>
    </source>
</evidence>
<evidence type="ECO:0000256" key="5">
    <source>
        <dbReference type="ARBA" id="ARBA00022692"/>
    </source>
</evidence>
<proteinExistence type="inferred from homology"/>
<evidence type="ECO:0000256" key="3">
    <source>
        <dbReference type="ARBA" id="ARBA00022448"/>
    </source>
</evidence>
<dbReference type="AlphaFoldDB" id="A0A1N7LNK2"/>
<dbReference type="GO" id="GO:0009279">
    <property type="term" value="C:cell outer membrane"/>
    <property type="evidence" value="ECO:0007669"/>
    <property type="project" value="UniProtKB-SubCell"/>
</dbReference>
<keyword evidence="8" id="KW-0175">Coiled coil</keyword>
<dbReference type="GO" id="GO:1990281">
    <property type="term" value="C:efflux pump complex"/>
    <property type="evidence" value="ECO:0007669"/>
    <property type="project" value="TreeGrafter"/>
</dbReference>
<dbReference type="GO" id="GO:0015562">
    <property type="term" value="F:efflux transmembrane transporter activity"/>
    <property type="evidence" value="ECO:0007669"/>
    <property type="project" value="InterPro"/>
</dbReference>
<dbReference type="STRING" id="373672.SAMN05421785_102374"/>
<dbReference type="GO" id="GO:0015288">
    <property type="term" value="F:porin activity"/>
    <property type="evidence" value="ECO:0007669"/>
    <property type="project" value="TreeGrafter"/>
</dbReference>
<keyword evidence="7" id="KW-0998">Cell outer membrane</keyword>
<keyword evidence="6" id="KW-0472">Membrane</keyword>
<reference evidence="9 10" key="1">
    <citation type="submission" date="2017-01" db="EMBL/GenBank/DDBJ databases">
        <authorList>
            <person name="Mah S.A."/>
            <person name="Swanson W.J."/>
            <person name="Moy G.W."/>
            <person name="Vacquier V.D."/>
        </authorList>
    </citation>
    <scope>NUCLEOTIDE SEQUENCE [LARGE SCALE GENOMIC DNA]</scope>
    <source>
        <strain evidence="9 10">DSM 18014</strain>
    </source>
</reference>
<sequence length="548" mass="64645">MSLVYPEPGEGKPFLLKIKLKKTQTHNKTLFMNYLQFIFEYFFHYTGAARPEWSSFVRRNDEQKAGTEGGIAAQINRNMNVDYAKKTFTTFLILLCVQFSFAQDSLKLSHQEFLNIVKNYHPLAFKYQLQNKIANAEITKARGNFDPVIAGKLGEKNIDGTKYYEQRNVELGIPTWYGIDITGSYNYLDGEKLNSSETKGGLYQFGITIPLAKNLLYDKRRAMLDQAKFGLKMTEAEQTVLTNELLLDAENTYWEWVKNYEIYKLQKSAVAINRKRLNLTKKTYEFGERPAIDTVEASSQLQSFELQERDAYLSFVKSTQELQMYLWKENQEFYEISKLIFPSSNLDEHSGYTDYEFLVQNLESKQLQNHASLEYYFQKQNILESEKRLKWQSFLPKLDFTYNFFNKENYRADFLPLFDNNFQYGLKLEIPIFQRQARADYEIAKLKISQNQQDSQLKTRELSTKIETYKNEVNNYFTQIDISTKNLNNYQRLLNAEETRFSNGESSLFLINSRENKLLDAREKNIELKAKFLKSYNKLKWLNENFLR</sequence>
<organism evidence="9 10">
    <name type="scientific">Chryseobacterium gambrini</name>
    <dbReference type="NCBI Taxonomy" id="373672"/>
    <lineage>
        <taxon>Bacteria</taxon>
        <taxon>Pseudomonadati</taxon>
        <taxon>Bacteroidota</taxon>
        <taxon>Flavobacteriia</taxon>
        <taxon>Flavobacteriales</taxon>
        <taxon>Weeksellaceae</taxon>
        <taxon>Chryseobacterium group</taxon>
        <taxon>Chryseobacterium</taxon>
    </lineage>
</organism>
<protein>
    <submittedName>
        <fullName evidence="9">Outer membrane protein TolC</fullName>
    </submittedName>
</protein>
<dbReference type="EMBL" id="FTOV01000002">
    <property type="protein sequence ID" value="SIS75364.1"/>
    <property type="molecule type" value="Genomic_DNA"/>
</dbReference>
<dbReference type="PANTHER" id="PTHR30026">
    <property type="entry name" value="OUTER MEMBRANE PROTEIN TOLC"/>
    <property type="match status" value="1"/>
</dbReference>
<feature type="coiled-coil region" evidence="8">
    <location>
        <begin position="480"/>
        <end position="531"/>
    </location>
</feature>
<dbReference type="InterPro" id="IPR003423">
    <property type="entry name" value="OMP_efflux"/>
</dbReference>
<evidence type="ECO:0000256" key="6">
    <source>
        <dbReference type="ARBA" id="ARBA00023136"/>
    </source>
</evidence>
<name>A0A1N7LNK2_9FLAO</name>
<evidence type="ECO:0000256" key="2">
    <source>
        <dbReference type="ARBA" id="ARBA00007613"/>
    </source>
</evidence>
<keyword evidence="3" id="KW-0813">Transport</keyword>
<evidence type="ECO:0000256" key="1">
    <source>
        <dbReference type="ARBA" id="ARBA00004442"/>
    </source>
</evidence>
<evidence type="ECO:0000256" key="8">
    <source>
        <dbReference type="SAM" id="Coils"/>
    </source>
</evidence>
<keyword evidence="5" id="KW-0812">Transmembrane</keyword>
<evidence type="ECO:0000313" key="9">
    <source>
        <dbReference type="EMBL" id="SIS75364.1"/>
    </source>
</evidence>
<comment type="subcellular location">
    <subcellularLocation>
        <location evidence="1">Cell outer membrane</location>
    </subcellularLocation>
</comment>
<dbReference type="SUPFAM" id="SSF56954">
    <property type="entry name" value="Outer membrane efflux proteins (OEP)"/>
    <property type="match status" value="1"/>
</dbReference>
<dbReference type="Proteomes" id="UP000185781">
    <property type="component" value="Unassembled WGS sequence"/>
</dbReference>
<dbReference type="Pfam" id="PF02321">
    <property type="entry name" value="OEP"/>
    <property type="match status" value="1"/>
</dbReference>
<dbReference type="OrthoDB" id="581172at2"/>
<evidence type="ECO:0000313" key="10">
    <source>
        <dbReference type="Proteomes" id="UP000185781"/>
    </source>
</evidence>
<accession>A0A1N7LNK2</accession>